<dbReference type="GO" id="GO:0009306">
    <property type="term" value="P:protein secretion"/>
    <property type="evidence" value="ECO:0007669"/>
    <property type="project" value="TreeGrafter"/>
</dbReference>
<evidence type="ECO:0000259" key="3">
    <source>
        <dbReference type="Pfam" id="PF10304"/>
    </source>
</evidence>
<feature type="domain" description="RNA polymerase II assembly factor Rtp1 C-terminal" evidence="3">
    <location>
        <begin position="1109"/>
        <end position="1140"/>
    </location>
</feature>
<dbReference type="AlphaFoldDB" id="A0A6A5VGU1"/>
<dbReference type="PANTHER" id="PTHR20959:SF1">
    <property type="entry name" value="TRANSPORT AND GOLGI ORGANIZATION PROTEIN 6 HOMOLOG"/>
    <property type="match status" value="1"/>
</dbReference>
<protein>
    <recommendedName>
        <fullName evidence="8">RNA polymerase II assembly factor Rtp1 C-terminal domain-containing protein</fullName>
    </recommendedName>
</protein>
<evidence type="ECO:0000313" key="7">
    <source>
        <dbReference type="Proteomes" id="UP000800036"/>
    </source>
</evidence>
<evidence type="ECO:0000256" key="2">
    <source>
        <dbReference type="SAM" id="MobiDB-lite"/>
    </source>
</evidence>
<name>A0A6A5VGU1_9PLEO</name>
<gene>
    <name evidence="6" type="ORF">BU23DRAFT_635205</name>
</gene>
<feature type="domain" description="RNA polymerase II assembly factor Rtp1 C-terminal" evidence="4">
    <location>
        <begin position="807"/>
        <end position="925"/>
    </location>
</feature>
<organism evidence="6 7">
    <name type="scientific">Bimuria novae-zelandiae CBS 107.79</name>
    <dbReference type="NCBI Taxonomy" id="1447943"/>
    <lineage>
        <taxon>Eukaryota</taxon>
        <taxon>Fungi</taxon>
        <taxon>Dikarya</taxon>
        <taxon>Ascomycota</taxon>
        <taxon>Pezizomycotina</taxon>
        <taxon>Dothideomycetes</taxon>
        <taxon>Pleosporomycetidae</taxon>
        <taxon>Pleosporales</taxon>
        <taxon>Massarineae</taxon>
        <taxon>Didymosphaeriaceae</taxon>
        <taxon>Bimuria</taxon>
    </lineage>
</organism>
<evidence type="ECO:0008006" key="8">
    <source>
        <dbReference type="Google" id="ProtNLM"/>
    </source>
</evidence>
<dbReference type="InterPro" id="IPR039600">
    <property type="entry name" value="TANGO6/Rtp1"/>
</dbReference>
<dbReference type="Pfam" id="PF10363">
    <property type="entry name" value="RTP1_C1"/>
    <property type="match status" value="1"/>
</dbReference>
<dbReference type="InterPro" id="IPR057407">
    <property type="entry name" value="HEAT_TANGO6"/>
</dbReference>
<evidence type="ECO:0000313" key="6">
    <source>
        <dbReference type="EMBL" id="KAF1975092.1"/>
    </source>
</evidence>
<comment type="similarity">
    <text evidence="1">Belongs to the Tango6 family.</text>
</comment>
<feature type="compositionally biased region" description="Basic residues" evidence="2">
    <location>
        <begin position="689"/>
        <end position="700"/>
    </location>
</feature>
<keyword evidence="7" id="KW-1185">Reference proteome</keyword>
<dbReference type="InterPro" id="IPR016024">
    <property type="entry name" value="ARM-type_fold"/>
</dbReference>
<dbReference type="Proteomes" id="UP000800036">
    <property type="component" value="Unassembled WGS sequence"/>
</dbReference>
<feature type="region of interest" description="Disordered" evidence="2">
    <location>
        <begin position="689"/>
        <end position="721"/>
    </location>
</feature>
<dbReference type="PANTHER" id="PTHR20959">
    <property type="entry name" value="TRANSPORT AND GOLGI ORGANIZATION PROTEIN 6 FAMILY MEMBER"/>
    <property type="match status" value="1"/>
</dbReference>
<dbReference type="Pfam" id="PF23565">
    <property type="entry name" value="ARM_TANGO6"/>
    <property type="match status" value="1"/>
</dbReference>
<feature type="compositionally biased region" description="Basic and acidic residues" evidence="2">
    <location>
        <begin position="966"/>
        <end position="977"/>
    </location>
</feature>
<dbReference type="InterPro" id="IPR019451">
    <property type="entry name" value="Rtp1_C1"/>
</dbReference>
<evidence type="ECO:0000259" key="4">
    <source>
        <dbReference type="Pfam" id="PF10363"/>
    </source>
</evidence>
<proteinExistence type="inferred from homology"/>
<dbReference type="EMBL" id="ML976672">
    <property type="protein sequence ID" value="KAF1975092.1"/>
    <property type="molecule type" value="Genomic_DNA"/>
</dbReference>
<feature type="region of interest" description="Disordered" evidence="2">
    <location>
        <begin position="97"/>
        <end position="122"/>
    </location>
</feature>
<evidence type="ECO:0000259" key="5">
    <source>
        <dbReference type="Pfam" id="PF23565"/>
    </source>
</evidence>
<feature type="region of interest" description="Disordered" evidence="2">
    <location>
        <begin position="965"/>
        <end position="1001"/>
    </location>
</feature>
<sequence>MQTPIETWQETRLARQAREVLVNGKIVGGRPAVFDIVRGCHGVVAVQNPVAMRKRQRRQFDVVVSEKQLESHPQGWLDAFGRNAPSELGLARFAPSRFPSRDDEQSTASSFATCPTSTSMRSGTWNTMGAVENEINAAIQLIGPYLGKGPVPQQESSDLPRLLKESLSHLQAINTAEQAAAPDAPYDASLVGIVYGLLDLITSIGILPFLSRGVVFGQRPQSVLVVSIPIRPSSDRELFFDAVDVLVPILEQDGSGVQPLLSQRIFPDVFSALAELSFSPQLDAGVHARYTPLYERILATTPVSRLLPILTSLLQQDVPPWWKPRLAKELTMMPLRSHGVRHTIEFLAMSYLSKNSQVPQDAAGPQSKLPLPLESITQAARLLSAVPVEMSQDEWFTKLVPQLFALLDGKEGKELSRAAGQIIAGGILNKKSTGAPNTIGWELFAKPLLDTISPKMTGATDPKNGTVVDEQHLRRALSRLATIASSYSHAGLLKRLVGPIILPLWGLITYTSSRPSLDKGWTELPRAIIHRYLTLACEVPRVGLLSNNIFWDGEPSWTFAPGSQGGIEIRRRAQTNDGIGDMGGLLARMGSVDQYVGLLVLLLAEANIEDSVAGAIFIQSTKKWLSPGSQSAASLTLEPDMDPLSALVDAKFSETLATRFKEKFARSPQHIIELMGQLLQNFVDEHRKKTKDLKNRHKPSRANLGKLTQSTSAMDKGNTDDGSEDLVSFAISITSTLLASPDFQPTPEIARVTDAMLPSLQYLSQSTHQLALPPLITNAATNAIRLLQPASIPTPTTDPQAQHRETLKTALADLTSDEPPNRVWALTTIRKLIEDPTAFPILDVPSLTHTLLSASLSDPESYVNTAAIPTTMALATRASNPTIRILVDAFTDVDERSLRLKKEKEIEHALDFRLRVGEVLNNIIADDVFWHARSTPVTAKYAALKWVVEATLSLASRRGQRKQTLAKRDELARKEQQTQDEGEAAWGGPIPNLLDPGAEDPKEQAERDELFKIVQGWEDTGIEEDVRVRASALSVLGSVLERRLELLSQVTVDAALQMVLLIATMETAEVKGILRRAAVLVVMGLLRGMDALLEDGKESVVGMEARQTEEVERVMHWARDEDVDGMVRDHAGSVIEGLETWRMKKLYKIRDEGMRLGPDLGLEGHLQGLNVQPLVERKGSGRKGLVVEEIE</sequence>
<evidence type="ECO:0000256" key="1">
    <source>
        <dbReference type="ARBA" id="ARBA00005724"/>
    </source>
</evidence>
<feature type="domain" description="TANGO6 HEAT repeat" evidence="5">
    <location>
        <begin position="377"/>
        <end position="605"/>
    </location>
</feature>
<accession>A0A6A5VGU1</accession>
<dbReference type="Pfam" id="PF10304">
    <property type="entry name" value="RTP1_C2"/>
    <property type="match status" value="1"/>
</dbReference>
<reference evidence="6" key="1">
    <citation type="journal article" date="2020" name="Stud. Mycol.">
        <title>101 Dothideomycetes genomes: a test case for predicting lifestyles and emergence of pathogens.</title>
        <authorList>
            <person name="Haridas S."/>
            <person name="Albert R."/>
            <person name="Binder M."/>
            <person name="Bloem J."/>
            <person name="Labutti K."/>
            <person name="Salamov A."/>
            <person name="Andreopoulos B."/>
            <person name="Baker S."/>
            <person name="Barry K."/>
            <person name="Bills G."/>
            <person name="Bluhm B."/>
            <person name="Cannon C."/>
            <person name="Castanera R."/>
            <person name="Culley D."/>
            <person name="Daum C."/>
            <person name="Ezra D."/>
            <person name="Gonzalez J."/>
            <person name="Henrissat B."/>
            <person name="Kuo A."/>
            <person name="Liang C."/>
            <person name="Lipzen A."/>
            <person name="Lutzoni F."/>
            <person name="Magnuson J."/>
            <person name="Mondo S."/>
            <person name="Nolan M."/>
            <person name="Ohm R."/>
            <person name="Pangilinan J."/>
            <person name="Park H.-J."/>
            <person name="Ramirez L."/>
            <person name="Alfaro M."/>
            <person name="Sun H."/>
            <person name="Tritt A."/>
            <person name="Yoshinaga Y."/>
            <person name="Zwiers L.-H."/>
            <person name="Turgeon B."/>
            <person name="Goodwin S."/>
            <person name="Spatafora J."/>
            <person name="Crous P."/>
            <person name="Grigoriev I."/>
        </authorList>
    </citation>
    <scope>NUCLEOTIDE SEQUENCE</scope>
    <source>
        <strain evidence="6">CBS 107.79</strain>
    </source>
</reference>
<dbReference type="SUPFAM" id="SSF48371">
    <property type="entry name" value="ARM repeat"/>
    <property type="match status" value="1"/>
</dbReference>
<dbReference type="InterPro" id="IPR019414">
    <property type="entry name" value="Rtp1_C2"/>
</dbReference>
<dbReference type="OrthoDB" id="39591at2759"/>
<feature type="compositionally biased region" description="Polar residues" evidence="2">
    <location>
        <begin position="106"/>
        <end position="122"/>
    </location>
</feature>